<dbReference type="EMBL" id="JAERRJ010000020">
    <property type="protein sequence ID" value="MBL1079858.1"/>
    <property type="molecule type" value="Genomic_DNA"/>
</dbReference>
<reference evidence="3 4" key="1">
    <citation type="submission" date="2021-01" db="EMBL/GenBank/DDBJ databases">
        <title>WGS of actinomycetes isolated from Thailand.</title>
        <authorList>
            <person name="Thawai C."/>
        </authorList>
    </citation>
    <scope>NUCLEOTIDE SEQUENCE [LARGE SCALE GENOMIC DNA]</scope>
    <source>
        <strain evidence="3 4">LPG 2</strain>
    </source>
</reference>
<keyword evidence="2" id="KW-0732">Signal</keyword>
<evidence type="ECO:0000256" key="2">
    <source>
        <dbReference type="SAM" id="SignalP"/>
    </source>
</evidence>
<evidence type="ECO:0000313" key="3">
    <source>
        <dbReference type="EMBL" id="MBL1079858.1"/>
    </source>
</evidence>
<organism evidence="3 4">
    <name type="scientific">Nocardia acididurans</name>
    <dbReference type="NCBI Taxonomy" id="2802282"/>
    <lineage>
        <taxon>Bacteria</taxon>
        <taxon>Bacillati</taxon>
        <taxon>Actinomycetota</taxon>
        <taxon>Actinomycetes</taxon>
        <taxon>Mycobacteriales</taxon>
        <taxon>Nocardiaceae</taxon>
        <taxon>Nocardia</taxon>
    </lineage>
</organism>
<dbReference type="SUPFAM" id="SSF55486">
    <property type="entry name" value="Metalloproteases ('zincins'), catalytic domain"/>
    <property type="match status" value="1"/>
</dbReference>
<gene>
    <name evidence="3" type="ORF">JK358_36210</name>
</gene>
<protein>
    <submittedName>
        <fullName evidence="3">Uncharacterized protein</fullName>
    </submittedName>
</protein>
<accession>A0ABS1MGR1</accession>
<evidence type="ECO:0000256" key="1">
    <source>
        <dbReference type="SAM" id="MobiDB-lite"/>
    </source>
</evidence>
<proteinExistence type="predicted"/>
<keyword evidence="4" id="KW-1185">Reference proteome</keyword>
<feature type="chain" id="PRO_5047289522" evidence="2">
    <location>
        <begin position="25"/>
        <end position="413"/>
    </location>
</feature>
<evidence type="ECO:0000313" key="4">
    <source>
        <dbReference type="Proteomes" id="UP000602198"/>
    </source>
</evidence>
<sequence length="413" mass="43691">MRVRTCAAVTAALVLLGGAPVSYAAPVGMLSDSVDSDGDALPDSWEQYGLDVDGDGNPEVDLPGLGADPRHKDIFVEMDYMPGREPSDAVLARIAEVFGTSPVPNPDGSTGIAIHLDLGTRGAAVPPAQQDPGTGSATGSTGSAGSAQPQRPKAGAGRYDLGGGNPVPDDPDLNPSLTEVGQLRQRYFAPERAYVFHYMVWGDRIDGSCSSGQGFAIPNDTFVVALGPACFPEVAEDQQVGTFIHELGHNLGLQHGGTDGVNYKPNYLSVMNYSFQMFGVPRSDGTWYFGYSDADPGPLDENRLDEQRGLGPLGAGWRTAYSCGFAATPNRYTDRSADQPIDWNCDGEHGLAASSINSDWLLNNLTAQNNWASLQFNGGDIGSTSKYTGTPLPAPVELDSVTANELARSLHRH</sequence>
<dbReference type="RefSeq" id="WP_201957702.1">
    <property type="nucleotide sequence ID" value="NZ_JAERRJ010000020.1"/>
</dbReference>
<feature type="signal peptide" evidence="2">
    <location>
        <begin position="1"/>
        <end position="24"/>
    </location>
</feature>
<dbReference type="InterPro" id="IPR024079">
    <property type="entry name" value="MetalloPept_cat_dom_sf"/>
</dbReference>
<dbReference type="Proteomes" id="UP000602198">
    <property type="component" value="Unassembled WGS sequence"/>
</dbReference>
<dbReference type="Gene3D" id="3.40.390.10">
    <property type="entry name" value="Collagenase (Catalytic Domain)"/>
    <property type="match status" value="1"/>
</dbReference>
<name>A0ABS1MGR1_9NOCA</name>
<feature type="compositionally biased region" description="Low complexity" evidence="1">
    <location>
        <begin position="133"/>
        <end position="147"/>
    </location>
</feature>
<comment type="caution">
    <text evidence="3">The sequence shown here is derived from an EMBL/GenBank/DDBJ whole genome shotgun (WGS) entry which is preliminary data.</text>
</comment>
<feature type="region of interest" description="Disordered" evidence="1">
    <location>
        <begin position="123"/>
        <end position="177"/>
    </location>
</feature>